<dbReference type="AlphaFoldDB" id="A0A7G9YHT4"/>
<protein>
    <recommendedName>
        <fullName evidence="1">Cas6b C-terminal domain-containing protein</fullName>
    </recommendedName>
</protein>
<proteinExistence type="predicted"/>
<dbReference type="InterPro" id="IPR020209">
    <property type="entry name" value="Cas6b_C"/>
</dbReference>
<evidence type="ECO:0000259" key="1">
    <source>
        <dbReference type="Pfam" id="PF17262"/>
    </source>
</evidence>
<organism evidence="2">
    <name type="scientific">Candidatus Methanogaster sp. ANME-2c ERB4</name>
    <dbReference type="NCBI Taxonomy" id="2759911"/>
    <lineage>
        <taxon>Archaea</taxon>
        <taxon>Methanobacteriati</taxon>
        <taxon>Methanobacteriota</taxon>
        <taxon>Stenosarchaea group</taxon>
        <taxon>Methanomicrobia</taxon>
        <taxon>Methanosarcinales</taxon>
        <taxon>ANME-2 cluster</taxon>
        <taxon>Candidatus Methanogasteraceae</taxon>
        <taxon>Candidatus Methanogaster</taxon>
    </lineage>
</organism>
<sequence>MNSEIRRILIRHLKSDRSGRRDLLLRTLVGNMRSMAKGLDYVVASQIRLDLRRTRHRSCMVKGAGMLETRCEFMANFAIPDYLGLGKSVSRGFGGGCEDERREDVISHSRT</sequence>
<evidence type="ECO:0000313" key="2">
    <source>
        <dbReference type="EMBL" id="QNO47568.1"/>
    </source>
</evidence>
<accession>A0A7G9YHT4</accession>
<reference evidence="2" key="1">
    <citation type="submission" date="2020-06" db="EMBL/GenBank/DDBJ databases">
        <title>Unique genomic features of the anaerobic methanotrophic archaea.</title>
        <authorList>
            <person name="Chadwick G.L."/>
            <person name="Skennerton C.T."/>
            <person name="Laso-Perez R."/>
            <person name="Leu A.O."/>
            <person name="Speth D.R."/>
            <person name="Yu H."/>
            <person name="Morgan-Lang C."/>
            <person name="Hatzenpichler R."/>
            <person name="Goudeau D."/>
            <person name="Malmstrom R."/>
            <person name="Brazelton W.J."/>
            <person name="Woyke T."/>
            <person name="Hallam S.J."/>
            <person name="Tyson G.W."/>
            <person name="Wegener G."/>
            <person name="Boetius A."/>
            <person name="Orphan V."/>
        </authorList>
    </citation>
    <scope>NUCLEOTIDE SEQUENCE</scope>
</reference>
<feature type="domain" description="Cas6b C-terminal" evidence="1">
    <location>
        <begin position="16"/>
        <end position="94"/>
    </location>
</feature>
<name>A0A7G9YHT4_9EURY</name>
<dbReference type="Pfam" id="PF17262">
    <property type="entry name" value="Cas6b_C"/>
    <property type="match status" value="1"/>
</dbReference>
<dbReference type="EMBL" id="MT631265">
    <property type="protein sequence ID" value="QNO47568.1"/>
    <property type="molecule type" value="Genomic_DNA"/>
</dbReference>
<gene>
    <name evidence="2" type="ORF">GGGHDLIA_00058</name>
</gene>